<name>A0A9D4PKA1_RHISA</name>
<dbReference type="Proteomes" id="UP000821837">
    <property type="component" value="Unassembled WGS sequence"/>
</dbReference>
<proteinExistence type="predicted"/>
<evidence type="ECO:0000313" key="2">
    <source>
        <dbReference type="Proteomes" id="UP000821837"/>
    </source>
</evidence>
<dbReference type="EMBL" id="JABSTV010001253">
    <property type="protein sequence ID" value="KAH7944369.1"/>
    <property type="molecule type" value="Genomic_DNA"/>
</dbReference>
<evidence type="ECO:0000313" key="1">
    <source>
        <dbReference type="EMBL" id="KAH7944369.1"/>
    </source>
</evidence>
<gene>
    <name evidence="1" type="ORF">HPB52_018782</name>
</gene>
<reference evidence="1" key="2">
    <citation type="submission" date="2021-09" db="EMBL/GenBank/DDBJ databases">
        <authorList>
            <person name="Jia N."/>
            <person name="Wang J."/>
            <person name="Shi W."/>
            <person name="Du L."/>
            <person name="Sun Y."/>
            <person name="Zhan W."/>
            <person name="Jiang J."/>
            <person name="Wang Q."/>
            <person name="Zhang B."/>
            <person name="Ji P."/>
            <person name="Sakyi L.B."/>
            <person name="Cui X."/>
            <person name="Yuan T."/>
            <person name="Jiang B."/>
            <person name="Yang W."/>
            <person name="Lam T.T.-Y."/>
            <person name="Chang Q."/>
            <person name="Ding S."/>
            <person name="Wang X."/>
            <person name="Zhu J."/>
            <person name="Ruan X."/>
            <person name="Zhao L."/>
            <person name="Wei J."/>
            <person name="Que T."/>
            <person name="Du C."/>
            <person name="Cheng J."/>
            <person name="Dai P."/>
            <person name="Han X."/>
            <person name="Huang E."/>
            <person name="Gao Y."/>
            <person name="Liu J."/>
            <person name="Shao H."/>
            <person name="Ye R."/>
            <person name="Li L."/>
            <person name="Wei W."/>
            <person name="Wang X."/>
            <person name="Wang C."/>
            <person name="Huo Q."/>
            <person name="Li W."/>
            <person name="Guo W."/>
            <person name="Chen H."/>
            <person name="Chen S."/>
            <person name="Zhou L."/>
            <person name="Zhou L."/>
            <person name="Ni X."/>
            <person name="Tian J."/>
            <person name="Zhou Y."/>
            <person name="Sheng Y."/>
            <person name="Liu T."/>
            <person name="Pan Y."/>
            <person name="Xia L."/>
            <person name="Li J."/>
            <person name="Zhao F."/>
            <person name="Cao W."/>
        </authorList>
    </citation>
    <scope>NUCLEOTIDE SEQUENCE</scope>
    <source>
        <strain evidence="1">Rsan-2018</strain>
        <tissue evidence="1">Larvae</tissue>
    </source>
</reference>
<protein>
    <submittedName>
        <fullName evidence="1">Uncharacterized protein</fullName>
    </submittedName>
</protein>
<sequence length="110" mass="11994">MPRIAAEDFTIVLKPRITVDLKSTFQPGELGAKLTSYEQNIIVVATEDINSANLLSRELSLETSHGPLPMIGHAKISGEVCRSVITVQEQETSASLKAKTQWRVGSIAFI</sequence>
<keyword evidence="2" id="KW-1185">Reference proteome</keyword>
<comment type="caution">
    <text evidence="1">The sequence shown here is derived from an EMBL/GenBank/DDBJ whole genome shotgun (WGS) entry which is preliminary data.</text>
</comment>
<reference evidence="1" key="1">
    <citation type="journal article" date="2020" name="Cell">
        <title>Large-Scale Comparative Analyses of Tick Genomes Elucidate Their Genetic Diversity and Vector Capacities.</title>
        <authorList>
            <consortium name="Tick Genome and Microbiome Consortium (TIGMIC)"/>
            <person name="Jia N."/>
            <person name="Wang J."/>
            <person name="Shi W."/>
            <person name="Du L."/>
            <person name="Sun Y."/>
            <person name="Zhan W."/>
            <person name="Jiang J.F."/>
            <person name="Wang Q."/>
            <person name="Zhang B."/>
            <person name="Ji P."/>
            <person name="Bell-Sakyi L."/>
            <person name="Cui X.M."/>
            <person name="Yuan T.T."/>
            <person name="Jiang B.G."/>
            <person name="Yang W.F."/>
            <person name="Lam T.T."/>
            <person name="Chang Q.C."/>
            <person name="Ding S.J."/>
            <person name="Wang X.J."/>
            <person name="Zhu J.G."/>
            <person name="Ruan X.D."/>
            <person name="Zhao L."/>
            <person name="Wei J.T."/>
            <person name="Ye R.Z."/>
            <person name="Que T.C."/>
            <person name="Du C.H."/>
            <person name="Zhou Y.H."/>
            <person name="Cheng J.X."/>
            <person name="Dai P.F."/>
            <person name="Guo W.B."/>
            <person name="Han X.H."/>
            <person name="Huang E.J."/>
            <person name="Li L.F."/>
            <person name="Wei W."/>
            <person name="Gao Y.C."/>
            <person name="Liu J.Z."/>
            <person name="Shao H.Z."/>
            <person name="Wang X."/>
            <person name="Wang C.C."/>
            <person name="Yang T.C."/>
            <person name="Huo Q.B."/>
            <person name="Li W."/>
            <person name="Chen H.Y."/>
            <person name="Chen S.E."/>
            <person name="Zhou L.G."/>
            <person name="Ni X.B."/>
            <person name="Tian J.H."/>
            <person name="Sheng Y."/>
            <person name="Liu T."/>
            <person name="Pan Y.S."/>
            <person name="Xia L.Y."/>
            <person name="Li J."/>
            <person name="Zhao F."/>
            <person name="Cao W.C."/>
        </authorList>
    </citation>
    <scope>NUCLEOTIDE SEQUENCE</scope>
    <source>
        <strain evidence="1">Rsan-2018</strain>
    </source>
</reference>
<accession>A0A9D4PKA1</accession>
<dbReference type="AlphaFoldDB" id="A0A9D4PKA1"/>
<organism evidence="1 2">
    <name type="scientific">Rhipicephalus sanguineus</name>
    <name type="common">Brown dog tick</name>
    <name type="synonym">Ixodes sanguineus</name>
    <dbReference type="NCBI Taxonomy" id="34632"/>
    <lineage>
        <taxon>Eukaryota</taxon>
        <taxon>Metazoa</taxon>
        <taxon>Ecdysozoa</taxon>
        <taxon>Arthropoda</taxon>
        <taxon>Chelicerata</taxon>
        <taxon>Arachnida</taxon>
        <taxon>Acari</taxon>
        <taxon>Parasitiformes</taxon>
        <taxon>Ixodida</taxon>
        <taxon>Ixodoidea</taxon>
        <taxon>Ixodidae</taxon>
        <taxon>Rhipicephalinae</taxon>
        <taxon>Rhipicephalus</taxon>
        <taxon>Rhipicephalus</taxon>
    </lineage>
</organism>